<dbReference type="EMBL" id="BGZK01001265">
    <property type="protein sequence ID" value="GBP75870.1"/>
    <property type="molecule type" value="Genomic_DNA"/>
</dbReference>
<keyword evidence="2" id="KW-1185">Reference proteome</keyword>
<evidence type="ECO:0000313" key="2">
    <source>
        <dbReference type="Proteomes" id="UP000299102"/>
    </source>
</evidence>
<protein>
    <submittedName>
        <fullName evidence="1">Uncharacterized protein</fullName>
    </submittedName>
</protein>
<organism evidence="1 2">
    <name type="scientific">Eumeta variegata</name>
    <name type="common">Bagworm moth</name>
    <name type="synonym">Eumeta japonica</name>
    <dbReference type="NCBI Taxonomy" id="151549"/>
    <lineage>
        <taxon>Eukaryota</taxon>
        <taxon>Metazoa</taxon>
        <taxon>Ecdysozoa</taxon>
        <taxon>Arthropoda</taxon>
        <taxon>Hexapoda</taxon>
        <taxon>Insecta</taxon>
        <taxon>Pterygota</taxon>
        <taxon>Neoptera</taxon>
        <taxon>Endopterygota</taxon>
        <taxon>Lepidoptera</taxon>
        <taxon>Glossata</taxon>
        <taxon>Ditrysia</taxon>
        <taxon>Tineoidea</taxon>
        <taxon>Psychidae</taxon>
        <taxon>Oiketicinae</taxon>
        <taxon>Eumeta</taxon>
    </lineage>
</organism>
<dbReference type="Proteomes" id="UP000299102">
    <property type="component" value="Unassembled WGS sequence"/>
</dbReference>
<dbReference type="OrthoDB" id="10615649at2759"/>
<name>A0A4C1YLB5_EUMVA</name>
<comment type="caution">
    <text evidence="1">The sequence shown here is derived from an EMBL/GenBank/DDBJ whole genome shotgun (WGS) entry which is preliminary data.</text>
</comment>
<sequence length="142" mass="15871">MIKEEVSPAHVVFLQQIKGQTSMRATKNQVVNAPHGHSQLQRSQLSVAGVLSRNRTADGRGNGLIERGGKEWIRTWDDGGRSASMSATRNVWVESRLLAKCWQAFDSSVGRAVDCSWQSTDIHRSLVQIRLEGDFFYETGLK</sequence>
<evidence type="ECO:0000313" key="1">
    <source>
        <dbReference type="EMBL" id="GBP75870.1"/>
    </source>
</evidence>
<dbReference type="AlphaFoldDB" id="A0A4C1YLB5"/>
<reference evidence="1 2" key="1">
    <citation type="journal article" date="2019" name="Commun. Biol.">
        <title>The bagworm genome reveals a unique fibroin gene that provides high tensile strength.</title>
        <authorList>
            <person name="Kono N."/>
            <person name="Nakamura H."/>
            <person name="Ohtoshi R."/>
            <person name="Tomita M."/>
            <person name="Numata K."/>
            <person name="Arakawa K."/>
        </authorList>
    </citation>
    <scope>NUCLEOTIDE SEQUENCE [LARGE SCALE GENOMIC DNA]</scope>
</reference>
<gene>
    <name evidence="1" type="ORF">EVAR_32017_1</name>
</gene>
<proteinExistence type="predicted"/>
<accession>A0A4C1YLB5</accession>